<proteinExistence type="predicted"/>
<dbReference type="InterPro" id="IPR005370">
    <property type="entry name" value="UPF0180"/>
</dbReference>
<dbReference type="Pfam" id="PF03698">
    <property type="entry name" value="UPF0180"/>
    <property type="match status" value="1"/>
</dbReference>
<dbReference type="Proteomes" id="UP001185012">
    <property type="component" value="Unassembled WGS sequence"/>
</dbReference>
<reference evidence="1 2" key="1">
    <citation type="submission" date="2023-07" db="EMBL/GenBank/DDBJ databases">
        <title>Genomic Encyclopedia of Type Strains, Phase IV (KMG-IV): sequencing the most valuable type-strain genomes for metagenomic binning, comparative biology and taxonomic classification.</title>
        <authorList>
            <person name="Goeker M."/>
        </authorList>
    </citation>
    <scope>NUCLEOTIDE SEQUENCE [LARGE SCALE GENOMIC DNA]</scope>
    <source>
        <strain evidence="1 2">DSM 45903</strain>
    </source>
</reference>
<dbReference type="RefSeq" id="WP_309862851.1">
    <property type="nucleotide sequence ID" value="NZ_JAVDQG010000002.1"/>
</dbReference>
<evidence type="ECO:0000313" key="1">
    <source>
        <dbReference type="EMBL" id="MDR6224902.1"/>
    </source>
</evidence>
<organism evidence="1 2">
    <name type="scientific">Desmospora profundinema</name>
    <dbReference type="NCBI Taxonomy" id="1571184"/>
    <lineage>
        <taxon>Bacteria</taxon>
        <taxon>Bacillati</taxon>
        <taxon>Bacillota</taxon>
        <taxon>Bacilli</taxon>
        <taxon>Bacillales</taxon>
        <taxon>Thermoactinomycetaceae</taxon>
        <taxon>Desmospora</taxon>
    </lineage>
</organism>
<comment type="caution">
    <text evidence="1">The sequence shown here is derived from an EMBL/GenBank/DDBJ whole genome shotgun (WGS) entry which is preliminary data.</text>
</comment>
<gene>
    <name evidence="1" type="ORF">JOE21_000893</name>
</gene>
<evidence type="ECO:0008006" key="3">
    <source>
        <dbReference type="Google" id="ProtNLM"/>
    </source>
</evidence>
<sequence length="85" mass="9438">MNQRVAVEQGLSQVSQYLRQQGCDVVDLSADQMAAAECDCCVISGEDKDMMGMQDTQSDQVVINAEGMTAEDVYQAIQRRMNRTQ</sequence>
<accession>A0ABU1IK33</accession>
<name>A0ABU1IK33_9BACL</name>
<evidence type="ECO:0000313" key="2">
    <source>
        <dbReference type="Proteomes" id="UP001185012"/>
    </source>
</evidence>
<keyword evidence="2" id="KW-1185">Reference proteome</keyword>
<dbReference type="EMBL" id="JAVDQG010000002">
    <property type="protein sequence ID" value="MDR6224902.1"/>
    <property type="molecule type" value="Genomic_DNA"/>
</dbReference>
<protein>
    <recommendedName>
        <fullName evidence="3">YkuS family protein</fullName>
    </recommendedName>
</protein>